<organism evidence="3 4">
    <name type="scientific">Erwinia phage pEp_SNUABM_08</name>
    <dbReference type="NCBI Taxonomy" id="2593268"/>
    <lineage>
        <taxon>Viruses</taxon>
        <taxon>Duplodnaviria</taxon>
        <taxon>Heunggongvirae</taxon>
        <taxon>Uroviricota</taxon>
        <taxon>Caudoviricetes</taxon>
        <taxon>Casjensviridae</taxon>
        <taxon>Gwanakrovirus</taxon>
        <taxon>Gwanakrovirus SNUABM08</taxon>
    </lineage>
</organism>
<evidence type="ECO:0000313" key="3">
    <source>
        <dbReference type="EMBL" id="QEQ94764.1"/>
    </source>
</evidence>
<evidence type="ECO:0000256" key="1">
    <source>
        <dbReference type="SAM" id="MobiDB-lite"/>
    </source>
</evidence>
<reference evidence="3 4" key="1">
    <citation type="submission" date="2019-07" db="EMBL/GenBank/DDBJ databases">
        <title>Complete genome sequence of bacteriophage infecting Erwinia pyrifoliae.</title>
        <authorList>
            <person name="Kim S.G."/>
            <person name="Park S.C."/>
        </authorList>
    </citation>
    <scope>NUCLEOTIDE SEQUENCE [LARGE SCALE GENOMIC DNA]</scope>
</reference>
<sequence length="123" mass="13338">MPQRITNVSVTVFRDGKRQVLKPNTKFDFTKEEMDDITRIHKGALRKVDSDSDDLIDLTKADVAKPKSTGGNGGEHTNDSKPETANTGDKPLTAAQKKAQDAKAEKAKLADEQKAGDGEEGDL</sequence>
<name>A0A5J6DA69_9CAUD</name>
<dbReference type="InterPro" id="IPR055866">
    <property type="entry name" value="DUF7443"/>
</dbReference>
<evidence type="ECO:0000313" key="4">
    <source>
        <dbReference type="Proteomes" id="UP000325507"/>
    </source>
</evidence>
<dbReference type="Pfam" id="PF24227">
    <property type="entry name" value="DUF7443"/>
    <property type="match status" value="1"/>
</dbReference>
<feature type="region of interest" description="Disordered" evidence="1">
    <location>
        <begin position="59"/>
        <end position="123"/>
    </location>
</feature>
<feature type="domain" description="DUF7443" evidence="2">
    <location>
        <begin position="1"/>
        <end position="57"/>
    </location>
</feature>
<proteinExistence type="predicted"/>
<gene>
    <name evidence="3" type="ORF">pEpSNUABM08_17</name>
</gene>
<accession>A0A5J6DA69</accession>
<feature type="compositionally biased region" description="Basic and acidic residues" evidence="1">
    <location>
        <begin position="98"/>
        <end position="117"/>
    </location>
</feature>
<dbReference type="Proteomes" id="UP000325507">
    <property type="component" value="Segment"/>
</dbReference>
<keyword evidence="4" id="KW-1185">Reference proteome</keyword>
<dbReference type="EMBL" id="MN184886">
    <property type="protein sequence ID" value="QEQ94764.1"/>
    <property type="molecule type" value="Genomic_DNA"/>
</dbReference>
<evidence type="ECO:0000259" key="2">
    <source>
        <dbReference type="Pfam" id="PF24227"/>
    </source>
</evidence>
<protein>
    <recommendedName>
        <fullName evidence="2">DUF7443 domain-containing protein</fullName>
    </recommendedName>
</protein>